<dbReference type="SUPFAM" id="SSF51445">
    <property type="entry name" value="(Trans)glycosidases"/>
    <property type="match status" value="1"/>
</dbReference>
<accession>A0A8J6E2S8</accession>
<proteinExistence type="predicted"/>
<comment type="caution">
    <text evidence="3">The sequence shown here is derived from an EMBL/GenBank/DDBJ whole genome shotgun (WGS) entry which is preliminary data.</text>
</comment>
<sequence>MARLIHLLIALMLVSSVVCTDSFPHIFELSARPWLYQLGLKYHKHMMLEDVPDSEIKYYADRGITHIYLLGVWSIGAYGLNHDRTDAGLLADYKNILPDFTTADIIGSPFAVTKYTINPQIGTTSDLKNFRDRLNSFGMKLILDFVPNHSAIDAPTATSSIDLYVHNTPSQSAPFDRSIMTESGIYYGKDKYGYVWTDTAQFNYFNADTVKARTADLFAVAALADGIRCDMAMLAVNEIFSGIWGSTVSTRGYTQPSTEFWQTAIAAIKSRNPDTIFMAEQYWGMGDKLLSLGFDYVYDKEGLYDTLSGLSGRDESSYIWGIKNYVKNTLASGFLDHGAHFIANHDQDRAVYHWGVDWRADLAGMVTFTVPGLRFHWMGQWEGYRNKLDIHLRRQKTEAADEVCVSFYDNFLPILRDHEVFHAKDARIEYVEGSDNDAWKILALRMEHASEGVLVAINLSKESASASIPLPHVSGAGNVTVKELVSGTAYYRDADTLRNQGLFVKVNSNYLQVFSYPV</sequence>
<organism evidence="3 4">
    <name type="scientific">Carpediemonas membranifera</name>
    <dbReference type="NCBI Taxonomy" id="201153"/>
    <lineage>
        <taxon>Eukaryota</taxon>
        <taxon>Metamonada</taxon>
        <taxon>Carpediemonas-like organisms</taxon>
        <taxon>Carpediemonas</taxon>
    </lineage>
</organism>
<dbReference type="GO" id="GO:0005975">
    <property type="term" value="P:carbohydrate metabolic process"/>
    <property type="evidence" value="ECO:0007669"/>
    <property type="project" value="InterPro"/>
</dbReference>
<dbReference type="EMBL" id="JAHDYR010000013">
    <property type="protein sequence ID" value="KAG9394691.1"/>
    <property type="molecule type" value="Genomic_DNA"/>
</dbReference>
<reference evidence="3" key="1">
    <citation type="submission" date="2021-05" db="EMBL/GenBank/DDBJ databases">
        <title>A free-living protist that lacks canonical eukaryotic 1 DNA replication and segregation systems.</title>
        <authorList>
            <person name="Salas-Leiva D.E."/>
            <person name="Tromer E.C."/>
            <person name="Curtis B.A."/>
            <person name="Jerlstrom-Hultqvist J."/>
            <person name="Kolisko M."/>
            <person name="Yi Z."/>
            <person name="Salas-Leiva J.S."/>
            <person name="Gallot-Lavallee L."/>
            <person name="Kops G.J.P.L."/>
            <person name="Archibald J.M."/>
            <person name="Simpson A.G.B."/>
            <person name="Roger A.J."/>
        </authorList>
    </citation>
    <scope>NUCLEOTIDE SEQUENCE</scope>
    <source>
        <strain evidence="3">BICM</strain>
    </source>
</reference>
<dbReference type="PANTHER" id="PTHR47786">
    <property type="entry name" value="ALPHA-1,4-GLUCAN:MALTOSE-1-PHOSPHATE MALTOSYLTRANSFERASE"/>
    <property type="match status" value="1"/>
</dbReference>
<feature type="chain" id="PRO_5035235352" evidence="1">
    <location>
        <begin position="20"/>
        <end position="518"/>
    </location>
</feature>
<evidence type="ECO:0000256" key="1">
    <source>
        <dbReference type="SAM" id="SignalP"/>
    </source>
</evidence>
<dbReference type="InterPro" id="IPR017853">
    <property type="entry name" value="GH"/>
</dbReference>
<protein>
    <submittedName>
        <fullName evidence="3">Alpha amylase, catalytic domain</fullName>
    </submittedName>
</protein>
<name>A0A8J6E2S8_9EUKA</name>
<evidence type="ECO:0000313" key="4">
    <source>
        <dbReference type="Proteomes" id="UP000717585"/>
    </source>
</evidence>
<gene>
    <name evidence="3" type="ORF">J8273_3663</name>
</gene>
<dbReference type="PANTHER" id="PTHR47786:SF2">
    <property type="entry name" value="GLYCOSYL HYDROLASE FAMILY 13 CATALYTIC DOMAIN-CONTAINING PROTEIN"/>
    <property type="match status" value="1"/>
</dbReference>
<evidence type="ECO:0000313" key="3">
    <source>
        <dbReference type="EMBL" id="KAG9394691.1"/>
    </source>
</evidence>
<dbReference type="Gene3D" id="3.20.20.80">
    <property type="entry name" value="Glycosidases"/>
    <property type="match status" value="1"/>
</dbReference>
<keyword evidence="1" id="KW-0732">Signal</keyword>
<dbReference type="Proteomes" id="UP000717585">
    <property type="component" value="Unassembled WGS sequence"/>
</dbReference>
<dbReference type="InterPro" id="IPR006047">
    <property type="entry name" value="GH13_cat_dom"/>
</dbReference>
<dbReference type="AlphaFoldDB" id="A0A8J6E2S8"/>
<dbReference type="SMART" id="SM00642">
    <property type="entry name" value="Aamy"/>
    <property type="match status" value="1"/>
</dbReference>
<dbReference type="OrthoDB" id="1740265at2759"/>
<evidence type="ECO:0000259" key="2">
    <source>
        <dbReference type="SMART" id="SM00642"/>
    </source>
</evidence>
<feature type="domain" description="Glycosyl hydrolase family 13 catalytic" evidence="2">
    <location>
        <begin position="62"/>
        <end position="393"/>
    </location>
</feature>
<keyword evidence="4" id="KW-1185">Reference proteome</keyword>
<feature type="signal peptide" evidence="1">
    <location>
        <begin position="1"/>
        <end position="19"/>
    </location>
</feature>
<dbReference type="Pfam" id="PF00128">
    <property type="entry name" value="Alpha-amylase"/>
    <property type="match status" value="1"/>
</dbReference>